<dbReference type="AlphaFoldDB" id="A0A1I7MTL1"/>
<dbReference type="OrthoDB" id="7933619at2"/>
<gene>
    <name evidence="2" type="ORF">SAMN04488557_0076</name>
</gene>
<dbReference type="RefSeq" id="WP_092862627.1">
    <property type="nucleotide sequence ID" value="NZ_FPCH01000001.1"/>
</dbReference>
<organism evidence="2 3">
    <name type="scientific">Hyphomicrobium facile</name>
    <dbReference type="NCBI Taxonomy" id="51670"/>
    <lineage>
        <taxon>Bacteria</taxon>
        <taxon>Pseudomonadati</taxon>
        <taxon>Pseudomonadota</taxon>
        <taxon>Alphaproteobacteria</taxon>
        <taxon>Hyphomicrobiales</taxon>
        <taxon>Hyphomicrobiaceae</taxon>
        <taxon>Hyphomicrobium</taxon>
    </lineage>
</organism>
<accession>A0A1I7MTL1</accession>
<evidence type="ECO:0000313" key="2">
    <source>
        <dbReference type="EMBL" id="SFV25737.1"/>
    </source>
</evidence>
<sequence length="102" mass="11170">MTKSNTARICLLATAFAAATASSAAAIECNEDYQIVQGRPISTPFCRDNYLAAVARTYGYKVSDATIRNNPSRKEEICRYIGSDIRVQTACEEVLPGSRDTR</sequence>
<dbReference type="STRING" id="51670.SAMN04488557_0076"/>
<dbReference type="Proteomes" id="UP000199423">
    <property type="component" value="Unassembled WGS sequence"/>
</dbReference>
<reference evidence="3" key="1">
    <citation type="submission" date="2016-10" db="EMBL/GenBank/DDBJ databases">
        <authorList>
            <person name="Varghese N."/>
            <person name="Submissions S."/>
        </authorList>
    </citation>
    <scope>NUCLEOTIDE SEQUENCE [LARGE SCALE GENOMIC DNA]</scope>
    <source>
        <strain evidence="3">DSM 1565</strain>
    </source>
</reference>
<keyword evidence="3" id="KW-1185">Reference proteome</keyword>
<feature type="signal peptide" evidence="1">
    <location>
        <begin position="1"/>
        <end position="26"/>
    </location>
</feature>
<dbReference type="EMBL" id="FPCH01000001">
    <property type="protein sequence ID" value="SFV25737.1"/>
    <property type="molecule type" value="Genomic_DNA"/>
</dbReference>
<keyword evidence="1" id="KW-0732">Signal</keyword>
<evidence type="ECO:0000313" key="3">
    <source>
        <dbReference type="Proteomes" id="UP000199423"/>
    </source>
</evidence>
<feature type="chain" id="PRO_5011659774" description="HdeA/HdeB family protein" evidence="1">
    <location>
        <begin position="27"/>
        <end position="102"/>
    </location>
</feature>
<name>A0A1I7MTL1_9HYPH</name>
<protein>
    <recommendedName>
        <fullName evidence="4">HdeA/HdeB family protein</fullName>
    </recommendedName>
</protein>
<proteinExistence type="predicted"/>
<evidence type="ECO:0000256" key="1">
    <source>
        <dbReference type="SAM" id="SignalP"/>
    </source>
</evidence>
<evidence type="ECO:0008006" key="4">
    <source>
        <dbReference type="Google" id="ProtNLM"/>
    </source>
</evidence>